<dbReference type="GeneID" id="94192196"/>
<reference evidence="2 3" key="1">
    <citation type="submission" date="2021-06" db="EMBL/GenBank/DDBJ databases">
        <title>Genome sequence of Babesia caballi.</title>
        <authorList>
            <person name="Yamagishi J."/>
            <person name="Kidaka T."/>
            <person name="Ochi A."/>
        </authorList>
    </citation>
    <scope>NUCLEOTIDE SEQUENCE [LARGE SCALE GENOMIC DNA]</scope>
    <source>
        <strain evidence="2">USDA-D6B2</strain>
    </source>
</reference>
<sequence length="509" mass="54212">MSGDCDDIQPPQMLKDALEFLAALNDNAPLKRQVGGQLNAKAGIYFKQDLQYNVKNINTIFEHVLQNAVSLRNRILEKSQSVYEKYCKIKGLTVCNDEFFNRLCGFMSKLNASLCYLLFNVDGTFKDKGGGTWAASRCNDGGYFCEWLTNNTGTPSNRGYNDTIYSGGYGKDELSSQTGHQLCESLRALVSGTSGGCLQKLLCHLLFLHDWYYSDVATVLAFLGAFCNEVIIYDGIFKSELQSYPKLQSVCTALIGNLNDVIQKTEGTAFLVAMYQESVENYGKLLKGDAFKDYAKLLEAKLGIISNAITNVSTACRWWNQANVTAASSAGPFPYGFMFGEEWKKSRWKSVGQTLQAAIKKMWEKGSGGGGIFPDLIEALKPISGSSEPGSDGPRKPGSSGTRSASVPTVGESGTAAAAHPSPTSSEVSTATTTSQSGESSNNSVNETGHKNNEGPTVAPHASSGETAGDNSTITIGSAAGGVALLGGGGAALYFLNVGGIKTLITGVP</sequence>
<name>A0AAV4LLM7_BABCB</name>
<evidence type="ECO:0000313" key="2">
    <source>
        <dbReference type="EMBL" id="GIX60713.1"/>
    </source>
</evidence>
<dbReference type="AlphaFoldDB" id="A0AAV4LLM7"/>
<gene>
    <name evidence="2" type="ORF">BcabD6B2_01480</name>
</gene>
<dbReference type="EMBL" id="BPLF01000001">
    <property type="protein sequence ID" value="GIX60713.1"/>
    <property type="molecule type" value="Genomic_DNA"/>
</dbReference>
<keyword evidence="3" id="KW-1185">Reference proteome</keyword>
<accession>A0AAV4LLM7</accession>
<feature type="compositionally biased region" description="Polar residues" evidence="1">
    <location>
        <begin position="438"/>
        <end position="447"/>
    </location>
</feature>
<feature type="region of interest" description="Disordered" evidence="1">
    <location>
        <begin position="381"/>
        <end position="470"/>
    </location>
</feature>
<evidence type="ECO:0000313" key="3">
    <source>
        <dbReference type="Proteomes" id="UP001497744"/>
    </source>
</evidence>
<proteinExistence type="predicted"/>
<feature type="compositionally biased region" description="Low complexity" evidence="1">
    <location>
        <begin position="413"/>
        <end position="437"/>
    </location>
</feature>
<comment type="caution">
    <text evidence="2">The sequence shown here is derived from an EMBL/GenBank/DDBJ whole genome shotgun (WGS) entry which is preliminary data.</text>
</comment>
<organism evidence="2 3">
    <name type="scientific">Babesia caballi</name>
    <dbReference type="NCBI Taxonomy" id="5871"/>
    <lineage>
        <taxon>Eukaryota</taxon>
        <taxon>Sar</taxon>
        <taxon>Alveolata</taxon>
        <taxon>Apicomplexa</taxon>
        <taxon>Aconoidasida</taxon>
        <taxon>Piroplasmida</taxon>
        <taxon>Babesiidae</taxon>
        <taxon>Babesia</taxon>
    </lineage>
</organism>
<dbReference type="RefSeq" id="XP_067712784.1">
    <property type="nucleotide sequence ID" value="XM_067856683.1"/>
</dbReference>
<dbReference type="Proteomes" id="UP001497744">
    <property type="component" value="Unassembled WGS sequence"/>
</dbReference>
<evidence type="ECO:0000256" key="1">
    <source>
        <dbReference type="SAM" id="MobiDB-lite"/>
    </source>
</evidence>
<protein>
    <submittedName>
        <fullName evidence="2">Secreted antigen 1</fullName>
    </submittedName>
</protein>